<proteinExistence type="inferred from homology"/>
<keyword evidence="6" id="KW-0408">Iron</keyword>
<organism evidence="8 9">
    <name type="scientific">Chaetoceros tenuissimus</name>
    <dbReference type="NCBI Taxonomy" id="426638"/>
    <lineage>
        <taxon>Eukaryota</taxon>
        <taxon>Sar</taxon>
        <taxon>Stramenopiles</taxon>
        <taxon>Ochrophyta</taxon>
        <taxon>Bacillariophyta</taxon>
        <taxon>Coscinodiscophyceae</taxon>
        <taxon>Chaetocerotophycidae</taxon>
        <taxon>Chaetocerotales</taxon>
        <taxon>Chaetocerotaceae</taxon>
        <taxon>Chaetoceros</taxon>
    </lineage>
</organism>
<dbReference type="Proteomes" id="UP001054902">
    <property type="component" value="Unassembled WGS sequence"/>
</dbReference>
<keyword evidence="4" id="KW-0479">Metal-binding</keyword>
<comment type="caution">
    <text evidence="8">The sequence shown here is derived from an EMBL/GenBank/DDBJ whole genome shotgun (WGS) entry which is preliminary data.</text>
</comment>
<evidence type="ECO:0000313" key="9">
    <source>
        <dbReference type="Proteomes" id="UP001054902"/>
    </source>
</evidence>
<dbReference type="PANTHER" id="PTHR24292">
    <property type="entry name" value="CYTOCHROME P450"/>
    <property type="match status" value="1"/>
</dbReference>
<keyword evidence="3" id="KW-0349">Heme</keyword>
<protein>
    <recommendedName>
        <fullName evidence="10">Cytochrome P450</fullName>
    </recommendedName>
</protein>
<dbReference type="EMBL" id="BLLK01000051">
    <property type="protein sequence ID" value="GFH55776.1"/>
    <property type="molecule type" value="Genomic_DNA"/>
</dbReference>
<accession>A0AAD3D2W0</accession>
<dbReference type="Pfam" id="PF00067">
    <property type="entry name" value="p450"/>
    <property type="match status" value="1"/>
</dbReference>
<dbReference type="PANTHER" id="PTHR24292:SF54">
    <property type="entry name" value="CYP9F3-RELATED"/>
    <property type="match status" value="1"/>
</dbReference>
<dbReference type="GO" id="GO:0016705">
    <property type="term" value="F:oxidoreductase activity, acting on paired donors, with incorporation or reduction of molecular oxygen"/>
    <property type="evidence" value="ECO:0007669"/>
    <property type="project" value="InterPro"/>
</dbReference>
<dbReference type="GO" id="GO:0004497">
    <property type="term" value="F:monooxygenase activity"/>
    <property type="evidence" value="ECO:0007669"/>
    <property type="project" value="UniProtKB-KW"/>
</dbReference>
<dbReference type="InterPro" id="IPR001128">
    <property type="entry name" value="Cyt_P450"/>
</dbReference>
<name>A0AAD3D2W0_9STRA</name>
<comment type="similarity">
    <text evidence="2">Belongs to the cytochrome P450 family.</text>
</comment>
<dbReference type="GO" id="GO:0005506">
    <property type="term" value="F:iron ion binding"/>
    <property type="evidence" value="ECO:0007669"/>
    <property type="project" value="InterPro"/>
</dbReference>
<evidence type="ECO:0000256" key="4">
    <source>
        <dbReference type="ARBA" id="ARBA00022723"/>
    </source>
</evidence>
<evidence type="ECO:0000256" key="2">
    <source>
        <dbReference type="ARBA" id="ARBA00010617"/>
    </source>
</evidence>
<dbReference type="InterPro" id="IPR050476">
    <property type="entry name" value="Insect_CytP450_Detox"/>
</dbReference>
<evidence type="ECO:0000256" key="3">
    <source>
        <dbReference type="ARBA" id="ARBA00022617"/>
    </source>
</evidence>
<dbReference type="AlphaFoldDB" id="A0AAD3D2W0"/>
<keyword evidence="9" id="KW-1185">Reference proteome</keyword>
<comment type="cofactor">
    <cofactor evidence="1">
        <name>heme</name>
        <dbReference type="ChEBI" id="CHEBI:30413"/>
    </cofactor>
</comment>
<reference evidence="8 9" key="1">
    <citation type="journal article" date="2021" name="Sci. Rep.">
        <title>The genome of the diatom Chaetoceros tenuissimus carries an ancient integrated fragment of an extant virus.</title>
        <authorList>
            <person name="Hongo Y."/>
            <person name="Kimura K."/>
            <person name="Takaki Y."/>
            <person name="Yoshida Y."/>
            <person name="Baba S."/>
            <person name="Kobayashi G."/>
            <person name="Nagasaki K."/>
            <person name="Hano T."/>
            <person name="Tomaru Y."/>
        </authorList>
    </citation>
    <scope>NUCLEOTIDE SEQUENCE [LARGE SCALE GENOMIC DNA]</scope>
    <source>
        <strain evidence="8 9">NIES-3715</strain>
    </source>
</reference>
<evidence type="ECO:0000256" key="5">
    <source>
        <dbReference type="ARBA" id="ARBA00023002"/>
    </source>
</evidence>
<gene>
    <name evidence="8" type="ORF">CTEN210_12252</name>
</gene>
<keyword evidence="5" id="KW-0560">Oxidoreductase</keyword>
<evidence type="ECO:0000256" key="6">
    <source>
        <dbReference type="ARBA" id="ARBA00023004"/>
    </source>
</evidence>
<evidence type="ECO:0000256" key="1">
    <source>
        <dbReference type="ARBA" id="ARBA00001971"/>
    </source>
</evidence>
<evidence type="ECO:0000313" key="8">
    <source>
        <dbReference type="EMBL" id="GFH55776.1"/>
    </source>
</evidence>
<dbReference type="Gene3D" id="1.10.630.10">
    <property type="entry name" value="Cytochrome P450"/>
    <property type="match status" value="1"/>
</dbReference>
<dbReference type="SUPFAM" id="SSF48264">
    <property type="entry name" value="Cytochrome P450"/>
    <property type="match status" value="1"/>
</dbReference>
<keyword evidence="7" id="KW-0503">Monooxygenase</keyword>
<dbReference type="GO" id="GO:0020037">
    <property type="term" value="F:heme binding"/>
    <property type="evidence" value="ECO:0007669"/>
    <property type="project" value="InterPro"/>
</dbReference>
<sequence>MVSLIANELRFRKGGTKAMLAEARVFVQAGFETTAHSLAFAMGMMAERPDLAEKMYKQGLESLGQDTCYDVDKMKVAIEETKLVNYFFHEAFRLYPLAPSLGGECTNDIELSAKDGTKYSLPKGTATVFLNMSLQRQIADNPNEIQLEQWDTKP</sequence>
<evidence type="ECO:0000256" key="7">
    <source>
        <dbReference type="ARBA" id="ARBA00023033"/>
    </source>
</evidence>
<evidence type="ECO:0008006" key="10">
    <source>
        <dbReference type="Google" id="ProtNLM"/>
    </source>
</evidence>
<dbReference type="InterPro" id="IPR036396">
    <property type="entry name" value="Cyt_P450_sf"/>
</dbReference>